<evidence type="ECO:0000256" key="5">
    <source>
        <dbReference type="ARBA" id="ARBA00022692"/>
    </source>
</evidence>
<comment type="caution">
    <text evidence="11">The sequence shown here is derived from an EMBL/GenBank/DDBJ whole genome shotgun (WGS) entry which is preliminary data.</text>
</comment>
<keyword evidence="12" id="KW-1185">Reference proteome</keyword>
<evidence type="ECO:0000256" key="7">
    <source>
        <dbReference type="ARBA" id="ARBA00022989"/>
    </source>
</evidence>
<dbReference type="Gene3D" id="3.90.1480.20">
    <property type="entry name" value="Glycosyl transferase family 29"/>
    <property type="match status" value="1"/>
</dbReference>
<dbReference type="Proteomes" id="UP001176940">
    <property type="component" value="Unassembled WGS sequence"/>
</dbReference>
<keyword evidence="4" id="KW-0808">Transferase</keyword>
<dbReference type="InterPro" id="IPR050943">
    <property type="entry name" value="Glycosyltr_29_Sialyltrsf"/>
</dbReference>
<dbReference type="Pfam" id="PF00777">
    <property type="entry name" value="Glyco_transf_29"/>
    <property type="match status" value="1"/>
</dbReference>
<keyword evidence="7" id="KW-1133">Transmembrane helix</keyword>
<gene>
    <name evidence="11" type="ORF">RIMI_LOCUS16485181</name>
</gene>
<comment type="similarity">
    <text evidence="2">Belongs to the glycosyltransferase 29 family.</text>
</comment>
<evidence type="ECO:0000256" key="4">
    <source>
        <dbReference type="ARBA" id="ARBA00022679"/>
    </source>
</evidence>
<evidence type="ECO:0000256" key="6">
    <source>
        <dbReference type="ARBA" id="ARBA00022968"/>
    </source>
</evidence>
<sequence length="220" mass="24963">MSPKGHGIDVKWAKQPGLVEDRADHLDYESLDDEVSHVGSGPDGKKRREKVVKETELFDRWKSLQICKWEMNMTEANSLKLSRCCNAPSFLFTTQKNTPLGTKLRYEVDTSGIFQISPEIFKIFPKDMPYYRSQFKKCAVVGNGGILKNSKCGKEIDNADFVFRCNLPPISDKYVADVGIKTDVYKKVHTLKQSDSKLVKTKELSKDTRNKIPTPGLNLQ</sequence>
<evidence type="ECO:0000256" key="8">
    <source>
        <dbReference type="ARBA" id="ARBA00023034"/>
    </source>
</evidence>
<accession>A0ABN9M7L5</accession>
<dbReference type="EMBL" id="CAUEEQ010046101">
    <property type="protein sequence ID" value="CAJ0958670.1"/>
    <property type="molecule type" value="Genomic_DNA"/>
</dbReference>
<keyword evidence="6" id="KW-0735">Signal-anchor</keyword>
<proteinExistence type="inferred from homology"/>
<keyword evidence="8" id="KW-0333">Golgi apparatus</keyword>
<evidence type="ECO:0000256" key="9">
    <source>
        <dbReference type="ARBA" id="ARBA00023136"/>
    </source>
</evidence>
<protein>
    <submittedName>
        <fullName evidence="11">Uncharacterized protein</fullName>
    </submittedName>
</protein>
<comment type="subcellular location">
    <subcellularLocation>
        <location evidence="1">Golgi apparatus membrane</location>
        <topology evidence="1">Single-pass type II membrane protein</topology>
    </subcellularLocation>
</comment>
<evidence type="ECO:0000256" key="3">
    <source>
        <dbReference type="ARBA" id="ARBA00022676"/>
    </source>
</evidence>
<evidence type="ECO:0000313" key="11">
    <source>
        <dbReference type="EMBL" id="CAJ0958670.1"/>
    </source>
</evidence>
<evidence type="ECO:0000256" key="1">
    <source>
        <dbReference type="ARBA" id="ARBA00004323"/>
    </source>
</evidence>
<keyword evidence="9" id="KW-0472">Membrane</keyword>
<keyword evidence="10" id="KW-0325">Glycoprotein</keyword>
<evidence type="ECO:0000313" key="12">
    <source>
        <dbReference type="Proteomes" id="UP001176940"/>
    </source>
</evidence>
<organism evidence="11 12">
    <name type="scientific">Ranitomeya imitator</name>
    <name type="common">mimic poison frog</name>
    <dbReference type="NCBI Taxonomy" id="111125"/>
    <lineage>
        <taxon>Eukaryota</taxon>
        <taxon>Metazoa</taxon>
        <taxon>Chordata</taxon>
        <taxon>Craniata</taxon>
        <taxon>Vertebrata</taxon>
        <taxon>Euteleostomi</taxon>
        <taxon>Amphibia</taxon>
        <taxon>Batrachia</taxon>
        <taxon>Anura</taxon>
        <taxon>Neobatrachia</taxon>
        <taxon>Hyloidea</taxon>
        <taxon>Dendrobatidae</taxon>
        <taxon>Dendrobatinae</taxon>
        <taxon>Ranitomeya</taxon>
    </lineage>
</organism>
<dbReference type="InterPro" id="IPR001675">
    <property type="entry name" value="Glyco_trans_29"/>
</dbReference>
<dbReference type="PANTHER" id="PTHR11987">
    <property type="entry name" value="ALPHA-2,8-SIALYLTRANSFERASE"/>
    <property type="match status" value="1"/>
</dbReference>
<keyword evidence="5" id="KW-0812">Transmembrane</keyword>
<evidence type="ECO:0000256" key="2">
    <source>
        <dbReference type="ARBA" id="ARBA00006003"/>
    </source>
</evidence>
<dbReference type="PANTHER" id="PTHR11987:SF4">
    <property type="entry name" value="ALPHA-2,8-SIALYLTRANSFERASE 8E"/>
    <property type="match status" value="1"/>
</dbReference>
<dbReference type="InterPro" id="IPR038578">
    <property type="entry name" value="GT29-like_sf"/>
</dbReference>
<keyword evidence="3" id="KW-0328">Glycosyltransferase</keyword>
<evidence type="ECO:0000256" key="10">
    <source>
        <dbReference type="ARBA" id="ARBA00023180"/>
    </source>
</evidence>
<name>A0ABN9M7L5_9NEOB</name>
<reference evidence="11" key="1">
    <citation type="submission" date="2023-07" db="EMBL/GenBank/DDBJ databases">
        <authorList>
            <person name="Stuckert A."/>
        </authorList>
    </citation>
    <scope>NUCLEOTIDE SEQUENCE</scope>
</reference>